<dbReference type="Gramene" id="RZC59472">
    <property type="protein sequence ID" value="RZC59472"/>
    <property type="gene ID" value="C5167_006781"/>
</dbReference>
<evidence type="ECO:0000313" key="2">
    <source>
        <dbReference type="Proteomes" id="UP000316621"/>
    </source>
</evidence>
<reference evidence="1 2" key="1">
    <citation type="journal article" date="2018" name="Science">
        <title>The opium poppy genome and morphinan production.</title>
        <authorList>
            <person name="Guo L."/>
            <person name="Winzer T."/>
            <person name="Yang X."/>
            <person name="Li Y."/>
            <person name="Ning Z."/>
            <person name="He Z."/>
            <person name="Teodor R."/>
            <person name="Lu Y."/>
            <person name="Bowser T.A."/>
            <person name="Graham I.A."/>
            <person name="Ye K."/>
        </authorList>
    </citation>
    <scope>NUCLEOTIDE SEQUENCE [LARGE SCALE GENOMIC DNA]</scope>
    <source>
        <strain evidence="2">cv. HN1</strain>
        <tissue evidence="1">Leaves</tissue>
    </source>
</reference>
<evidence type="ECO:0000313" key="1">
    <source>
        <dbReference type="EMBL" id="RZC59472.1"/>
    </source>
</evidence>
<gene>
    <name evidence="1" type="ORF">C5167_006781</name>
</gene>
<protein>
    <submittedName>
        <fullName evidence="1">Uncharacterized protein</fullName>
    </submittedName>
</protein>
<keyword evidence="2" id="KW-1185">Reference proteome</keyword>
<accession>A0A4Y7JHC9</accession>
<organism evidence="1 2">
    <name type="scientific">Papaver somniferum</name>
    <name type="common">Opium poppy</name>
    <dbReference type="NCBI Taxonomy" id="3469"/>
    <lineage>
        <taxon>Eukaryota</taxon>
        <taxon>Viridiplantae</taxon>
        <taxon>Streptophyta</taxon>
        <taxon>Embryophyta</taxon>
        <taxon>Tracheophyta</taxon>
        <taxon>Spermatophyta</taxon>
        <taxon>Magnoliopsida</taxon>
        <taxon>Ranunculales</taxon>
        <taxon>Papaveraceae</taxon>
        <taxon>Papaveroideae</taxon>
        <taxon>Papaver</taxon>
    </lineage>
</organism>
<sequence length="78" mass="9079">MSMKNIRRSNNLEFFFTLERIDELKKDLKVMEDTVDAGKKGIEELKFKVMSSIKAAYLISKYFSAALSVPWVKKNEEV</sequence>
<proteinExistence type="predicted"/>
<dbReference type="Proteomes" id="UP000316621">
    <property type="component" value="Chromosome 4"/>
</dbReference>
<dbReference type="EMBL" id="CM010718">
    <property type="protein sequence ID" value="RZC59472.1"/>
    <property type="molecule type" value="Genomic_DNA"/>
</dbReference>
<name>A0A4Y7JHC9_PAPSO</name>
<dbReference type="AlphaFoldDB" id="A0A4Y7JHC9"/>